<dbReference type="EMBL" id="QXFU01004794">
    <property type="protein sequence ID" value="KAE8967035.1"/>
    <property type="molecule type" value="Genomic_DNA"/>
</dbReference>
<dbReference type="Proteomes" id="UP000435112">
    <property type="component" value="Unassembled WGS sequence"/>
</dbReference>
<proteinExistence type="predicted"/>
<protein>
    <submittedName>
        <fullName evidence="2">Uncharacterized protein</fullName>
    </submittedName>
</protein>
<evidence type="ECO:0000256" key="1">
    <source>
        <dbReference type="SAM" id="MobiDB-lite"/>
    </source>
</evidence>
<sequence length="41" mass="4705">MTFFSRPRMEKPESTRSVQPPDDDAVDRDAVDWPSCCCLIC</sequence>
<accession>A0A6A3HDN9</accession>
<evidence type="ECO:0000313" key="3">
    <source>
        <dbReference type="Proteomes" id="UP000435112"/>
    </source>
</evidence>
<gene>
    <name evidence="2" type="ORF">PR002_g28186</name>
</gene>
<evidence type="ECO:0000313" key="2">
    <source>
        <dbReference type="EMBL" id="KAE8967035.1"/>
    </source>
</evidence>
<name>A0A6A3HDN9_9STRA</name>
<dbReference type="AlphaFoldDB" id="A0A6A3HDN9"/>
<comment type="caution">
    <text evidence="2">The sequence shown here is derived from an EMBL/GenBank/DDBJ whole genome shotgun (WGS) entry which is preliminary data.</text>
</comment>
<feature type="region of interest" description="Disordered" evidence="1">
    <location>
        <begin position="1"/>
        <end position="26"/>
    </location>
</feature>
<reference evidence="2 3" key="1">
    <citation type="submission" date="2018-09" db="EMBL/GenBank/DDBJ databases">
        <title>Genomic investigation of the strawberry pathogen Phytophthora fragariae indicates pathogenicity is determined by transcriptional variation in three key races.</title>
        <authorList>
            <person name="Adams T.M."/>
            <person name="Armitage A.D."/>
            <person name="Sobczyk M.K."/>
            <person name="Bates H.J."/>
            <person name="Dunwell J.M."/>
            <person name="Nellist C.F."/>
            <person name="Harrison R.J."/>
        </authorList>
    </citation>
    <scope>NUCLEOTIDE SEQUENCE [LARGE SCALE GENOMIC DNA]</scope>
    <source>
        <strain evidence="2 3">SCRP324</strain>
    </source>
</reference>
<organism evidence="2 3">
    <name type="scientific">Phytophthora rubi</name>
    <dbReference type="NCBI Taxonomy" id="129364"/>
    <lineage>
        <taxon>Eukaryota</taxon>
        <taxon>Sar</taxon>
        <taxon>Stramenopiles</taxon>
        <taxon>Oomycota</taxon>
        <taxon>Peronosporomycetes</taxon>
        <taxon>Peronosporales</taxon>
        <taxon>Peronosporaceae</taxon>
        <taxon>Phytophthora</taxon>
    </lineage>
</organism>